<feature type="transmembrane region" description="Helical" evidence="2">
    <location>
        <begin position="6"/>
        <end position="26"/>
    </location>
</feature>
<evidence type="ECO:0000256" key="2">
    <source>
        <dbReference type="SAM" id="Phobius"/>
    </source>
</evidence>
<keyword evidence="4" id="KW-1185">Reference proteome</keyword>
<dbReference type="OrthoDB" id="252176at2759"/>
<evidence type="ECO:0000313" key="4">
    <source>
        <dbReference type="Proteomes" id="UP000192257"/>
    </source>
</evidence>
<organism evidence="3 4">
    <name type="scientific">Trypanosoma theileri</name>
    <dbReference type="NCBI Taxonomy" id="67003"/>
    <lineage>
        <taxon>Eukaryota</taxon>
        <taxon>Discoba</taxon>
        <taxon>Euglenozoa</taxon>
        <taxon>Kinetoplastea</taxon>
        <taxon>Metakinetoplastina</taxon>
        <taxon>Trypanosomatida</taxon>
        <taxon>Trypanosomatidae</taxon>
        <taxon>Trypanosoma</taxon>
    </lineage>
</organism>
<keyword evidence="2" id="KW-1133">Transmembrane helix</keyword>
<comment type="caution">
    <text evidence="3">The sequence shown here is derived from an EMBL/GenBank/DDBJ whole genome shotgun (WGS) entry which is preliminary data.</text>
</comment>
<evidence type="ECO:0000256" key="1">
    <source>
        <dbReference type="SAM" id="MobiDB-lite"/>
    </source>
</evidence>
<sequence length="237" mass="26067">MVLIIIAVALASLIFFGLLVTLIVILRNLRDTRRREVVNYDADRLPNWLRRTQHPEALPHVTPTYPSVVDACALIPNSQIKRLRAMVAHTSGNEEQNSIAGSRNVPDEQGEEQQQPSMDMEAEERESEGGGEPPSNYTSKTTIDEIWMVDGADGSTSHFPPHLDKVASLHTCNYRLKESITLLRRLSSHVVFGRAAYVSEEDECKGECHVDLPGVVTVTSESNSSCAGSSVSGADLR</sequence>
<feature type="compositionally biased region" description="Polar residues" evidence="1">
    <location>
        <begin position="91"/>
        <end position="101"/>
    </location>
</feature>
<dbReference type="GeneID" id="39990324"/>
<protein>
    <submittedName>
        <fullName evidence="3">Uncharacterized protein</fullName>
    </submittedName>
</protein>
<dbReference type="Proteomes" id="UP000192257">
    <property type="component" value="Unassembled WGS sequence"/>
</dbReference>
<proteinExistence type="predicted"/>
<keyword evidence="2" id="KW-0812">Transmembrane</keyword>
<name>A0A1X0NHI4_9TRYP</name>
<reference evidence="3 4" key="1">
    <citation type="submission" date="2017-03" db="EMBL/GenBank/DDBJ databases">
        <title>An alternative strategy for trypanosome survival in the mammalian bloodstream revealed through genome and transcriptome analysis of the ubiquitous bovine parasite Trypanosoma (Megatrypanum) theileri.</title>
        <authorList>
            <person name="Kelly S."/>
            <person name="Ivens A."/>
            <person name="Mott A."/>
            <person name="O'Neill E."/>
            <person name="Emms D."/>
            <person name="Macleod O."/>
            <person name="Voorheis P."/>
            <person name="Matthews J."/>
            <person name="Matthews K."/>
            <person name="Carrington M."/>
        </authorList>
    </citation>
    <scope>NUCLEOTIDE SEQUENCE [LARGE SCALE GENOMIC DNA]</scope>
    <source>
        <strain evidence="3">Edinburgh</strain>
    </source>
</reference>
<evidence type="ECO:0000313" key="3">
    <source>
        <dbReference type="EMBL" id="ORC84136.1"/>
    </source>
</evidence>
<dbReference type="RefSeq" id="XP_028878202.1">
    <property type="nucleotide sequence ID" value="XM_029030544.1"/>
</dbReference>
<feature type="region of interest" description="Disordered" evidence="1">
    <location>
        <begin position="91"/>
        <end position="139"/>
    </location>
</feature>
<dbReference type="VEuPathDB" id="TriTrypDB:TM35_000491420"/>
<dbReference type="AlphaFoldDB" id="A0A1X0NHI4"/>
<accession>A0A1X0NHI4</accession>
<dbReference type="EMBL" id="NBCO01000049">
    <property type="protein sequence ID" value="ORC84136.1"/>
    <property type="molecule type" value="Genomic_DNA"/>
</dbReference>
<gene>
    <name evidence="3" type="ORF">TM35_000491420</name>
</gene>
<keyword evidence="2" id="KW-0472">Membrane</keyword>